<sequence>MIPTLRAAPTAQPADPERAMRLAATPAGLGSATNKKFNVRENVMDRLCKAPTRTAQIVLVSRYEDFGFNANQFGSGWEIRRVQQVRDLERLVRASSPMAGVLDLQTPYTDAELSQLEQALQHLHVMWVAITSTAMLEDERIRRLIRDYCVDYVRTPFSFDELLYTLKHAHGMACLHGARSPELVARGPMIGECAPMGNMFRSLAKVAHNDAPVFISGESGTGKELAAQAIHEASSRRKGPFVAINCGAIPSHLVQSELFGYEKGAFTGANQRKIGWIEQAQGGTLFLDEIGDLPLESQVALLRFLQQGMITRLGGHQSIPLDLRIISATHVDLVAAQSDGRFRSDLFHRLCVLTLTIPPLRERGEDILLLANTVLAEHGHEAHRRIRGFSTCATQAMMQYMWPGNVRELINRVRRAIVMTDNRKITAEDLQLHGGVEVPRKTLDAIREEAEREAIRSVMASHGFHVVPAARELNVSRVTLYRLMHKHNIRIDTQPGASAE</sequence>
<dbReference type="HOGENOM" id="CLU_000445_0_6_4"/>
<dbReference type="InterPro" id="IPR027417">
    <property type="entry name" value="P-loop_NTPase"/>
</dbReference>
<keyword evidence="7" id="KW-0614">Plasmid</keyword>
<evidence type="ECO:0000256" key="1">
    <source>
        <dbReference type="ARBA" id="ARBA00022741"/>
    </source>
</evidence>
<dbReference type="KEGG" id="rme:Rmet_5813"/>
<dbReference type="Gene3D" id="1.10.8.60">
    <property type="match status" value="1"/>
</dbReference>
<dbReference type="GO" id="GO:0006355">
    <property type="term" value="P:regulation of DNA-templated transcription"/>
    <property type="evidence" value="ECO:0007669"/>
    <property type="project" value="InterPro"/>
</dbReference>
<dbReference type="Pfam" id="PF25601">
    <property type="entry name" value="AAA_lid_14"/>
    <property type="match status" value="1"/>
</dbReference>
<dbReference type="InterPro" id="IPR025943">
    <property type="entry name" value="Sigma_54_int_dom_ATP-bd_2"/>
</dbReference>
<dbReference type="InterPro" id="IPR011006">
    <property type="entry name" value="CheY-like_superfamily"/>
</dbReference>
<dbReference type="eggNOG" id="COG2204">
    <property type="taxonomic scope" value="Bacteria"/>
</dbReference>
<dbReference type="SUPFAM" id="SSF46689">
    <property type="entry name" value="Homeodomain-like"/>
    <property type="match status" value="1"/>
</dbReference>
<dbReference type="PROSITE" id="PS00688">
    <property type="entry name" value="SIGMA54_INTERACT_3"/>
    <property type="match status" value="1"/>
</dbReference>
<dbReference type="Gene3D" id="3.40.50.300">
    <property type="entry name" value="P-loop containing nucleotide triphosphate hydrolases"/>
    <property type="match status" value="1"/>
</dbReference>
<dbReference type="GO" id="GO:0043565">
    <property type="term" value="F:sequence-specific DNA binding"/>
    <property type="evidence" value="ECO:0007669"/>
    <property type="project" value="InterPro"/>
</dbReference>
<evidence type="ECO:0000259" key="6">
    <source>
        <dbReference type="PROSITE" id="PS50045"/>
    </source>
</evidence>
<keyword evidence="5" id="KW-0804">Transcription</keyword>
<keyword evidence="8" id="KW-1185">Reference proteome</keyword>
<evidence type="ECO:0000256" key="3">
    <source>
        <dbReference type="ARBA" id="ARBA00023015"/>
    </source>
</evidence>
<evidence type="ECO:0000313" key="8">
    <source>
        <dbReference type="Proteomes" id="UP000002429"/>
    </source>
</evidence>
<dbReference type="Pfam" id="PF02954">
    <property type="entry name" value="HTH_8"/>
    <property type="match status" value="1"/>
</dbReference>
<dbReference type="PANTHER" id="PTHR32071">
    <property type="entry name" value="TRANSCRIPTIONAL REGULATORY PROTEIN"/>
    <property type="match status" value="1"/>
</dbReference>
<dbReference type="SMART" id="SM00382">
    <property type="entry name" value="AAA"/>
    <property type="match status" value="1"/>
</dbReference>
<dbReference type="InterPro" id="IPR002197">
    <property type="entry name" value="HTH_Fis"/>
</dbReference>
<dbReference type="Gene3D" id="1.10.10.60">
    <property type="entry name" value="Homeodomain-like"/>
    <property type="match status" value="1"/>
</dbReference>
<name>Q1LB04_CUPMC</name>
<dbReference type="InterPro" id="IPR002078">
    <property type="entry name" value="Sigma_54_int"/>
</dbReference>
<accession>Q1LB04</accession>
<dbReference type="Pfam" id="PF00158">
    <property type="entry name" value="Sigma54_activat"/>
    <property type="match status" value="1"/>
</dbReference>
<dbReference type="PANTHER" id="PTHR32071:SF120">
    <property type="entry name" value="TRANSCRIPTIONAL REGULATOR-RELATED"/>
    <property type="match status" value="1"/>
</dbReference>
<keyword evidence="3" id="KW-0805">Transcription regulation</keyword>
<evidence type="ECO:0000256" key="4">
    <source>
        <dbReference type="ARBA" id="ARBA00023125"/>
    </source>
</evidence>
<evidence type="ECO:0000256" key="5">
    <source>
        <dbReference type="ARBA" id="ARBA00023163"/>
    </source>
</evidence>
<keyword evidence="2" id="KW-0067">ATP-binding</keyword>
<gene>
    <name evidence="7" type="ordered locus">Rmet_5813</name>
</gene>
<dbReference type="InterPro" id="IPR058031">
    <property type="entry name" value="AAA_lid_NorR"/>
</dbReference>
<organism evidence="7 8">
    <name type="scientific">Cupriavidus metallidurans (strain ATCC 43123 / DSM 2839 / NBRC 102507 / CH34)</name>
    <name type="common">Ralstonia metallidurans</name>
    <dbReference type="NCBI Taxonomy" id="266264"/>
    <lineage>
        <taxon>Bacteria</taxon>
        <taxon>Pseudomonadati</taxon>
        <taxon>Pseudomonadota</taxon>
        <taxon>Betaproteobacteria</taxon>
        <taxon>Burkholderiales</taxon>
        <taxon>Burkholderiaceae</taxon>
        <taxon>Cupriavidus</taxon>
    </lineage>
</organism>
<dbReference type="SUPFAM" id="SSF52540">
    <property type="entry name" value="P-loop containing nucleoside triphosphate hydrolases"/>
    <property type="match status" value="1"/>
</dbReference>
<dbReference type="PROSITE" id="PS00676">
    <property type="entry name" value="SIGMA54_INTERACT_2"/>
    <property type="match status" value="1"/>
</dbReference>
<dbReference type="InterPro" id="IPR009057">
    <property type="entry name" value="Homeodomain-like_sf"/>
</dbReference>
<dbReference type="CDD" id="cd00009">
    <property type="entry name" value="AAA"/>
    <property type="match status" value="1"/>
</dbReference>
<dbReference type="InterPro" id="IPR003593">
    <property type="entry name" value="AAA+_ATPase"/>
</dbReference>
<protein>
    <submittedName>
        <fullName evidence="7">Sigma54 specific transcriptional regulator, Fis family</fullName>
    </submittedName>
</protein>
<geneLocation type="plasmid" evidence="7 8">
    <name>megaplasmid</name>
</geneLocation>
<dbReference type="SUPFAM" id="SSF52172">
    <property type="entry name" value="CheY-like"/>
    <property type="match status" value="1"/>
</dbReference>
<dbReference type="AlphaFoldDB" id="Q1LB04"/>
<evidence type="ECO:0000313" key="7">
    <source>
        <dbReference type="EMBL" id="ABF12672.1"/>
    </source>
</evidence>
<keyword evidence="1" id="KW-0547">Nucleotide-binding</keyword>
<dbReference type="EMBL" id="CP000353">
    <property type="protein sequence ID" value="ABF12672.1"/>
    <property type="molecule type" value="Genomic_DNA"/>
</dbReference>
<evidence type="ECO:0000256" key="2">
    <source>
        <dbReference type="ARBA" id="ARBA00022840"/>
    </source>
</evidence>
<dbReference type="GO" id="GO:0005524">
    <property type="term" value="F:ATP binding"/>
    <property type="evidence" value="ECO:0007669"/>
    <property type="project" value="UniProtKB-KW"/>
</dbReference>
<dbReference type="Proteomes" id="UP000002429">
    <property type="component" value="Plasmid megaplasmid"/>
</dbReference>
<feature type="domain" description="Sigma-54 factor interaction" evidence="6">
    <location>
        <begin position="189"/>
        <end position="418"/>
    </location>
</feature>
<dbReference type="InterPro" id="IPR045343">
    <property type="entry name" value="VpsR"/>
</dbReference>
<keyword evidence="4" id="KW-0238">DNA-binding</keyword>
<dbReference type="FunFam" id="3.40.50.300:FF:000006">
    <property type="entry name" value="DNA-binding transcriptional regulator NtrC"/>
    <property type="match status" value="1"/>
</dbReference>
<dbReference type="PROSITE" id="PS50045">
    <property type="entry name" value="SIGMA54_INTERACT_4"/>
    <property type="match status" value="1"/>
</dbReference>
<proteinExistence type="predicted"/>
<dbReference type="InterPro" id="IPR025944">
    <property type="entry name" value="Sigma_54_int_dom_CS"/>
</dbReference>
<reference evidence="8" key="1">
    <citation type="journal article" date="2010" name="PLoS ONE">
        <title>The complete genome sequence of Cupriavidus metallidurans strain CH34, a master survivalist in harsh and anthropogenic environments.</title>
        <authorList>
            <person name="Janssen P.J."/>
            <person name="Van Houdt R."/>
            <person name="Moors H."/>
            <person name="Monsieurs P."/>
            <person name="Morin N."/>
            <person name="Michaux A."/>
            <person name="Benotmane M.A."/>
            <person name="Leys N."/>
            <person name="Vallaeys T."/>
            <person name="Lapidus A."/>
            <person name="Monchy S."/>
            <person name="Medigue C."/>
            <person name="Taghavi S."/>
            <person name="McCorkle S."/>
            <person name="Dunn J."/>
            <person name="van der Lelie D."/>
            <person name="Mergeay M."/>
        </authorList>
    </citation>
    <scope>NUCLEOTIDE SEQUENCE [LARGE SCALE GENOMIC DNA]</scope>
    <source>
        <strain evidence="8">ATCC 43123 / DSM 2839 / NBRC 102507 / CH34</strain>
    </source>
</reference>
<dbReference type="Pfam" id="PF20161">
    <property type="entry name" value="VpsR"/>
    <property type="match status" value="1"/>
</dbReference>